<sequence>MMNAQEHNTYSGSRASALLLFLFTLFCSTPASADPSVTIINKKISLDDIRLFETGLPGSGGMAVNEGPVDLDISPYGTAVDAVTMHPRQSILQTTVIRRIPDLWEWKALKNKHEDRPDVSVEYILRGGNGEQNVFSNTIDPSSTITVTVRPLANTVTEKNNQWIFGGGVELELDFAEIRKSGNYEGSIEIRITTHPLK</sequence>
<dbReference type="RefSeq" id="WP_114608780.1">
    <property type="nucleotide sequence ID" value="NZ_JABVZQ010000010.1"/>
</dbReference>
<evidence type="ECO:0000256" key="1">
    <source>
        <dbReference type="SAM" id="SignalP"/>
    </source>
</evidence>
<evidence type="ECO:0000313" key="3">
    <source>
        <dbReference type="Proteomes" id="UP000619838"/>
    </source>
</evidence>
<keyword evidence="3" id="KW-1185">Reference proteome</keyword>
<evidence type="ECO:0008006" key="4">
    <source>
        <dbReference type="Google" id="ProtNLM"/>
    </source>
</evidence>
<name>A0ABR9XUU0_9CHLB</name>
<protein>
    <recommendedName>
        <fullName evidence="4">Lipid/polyisoprenoid-binding YceI-like domain-containing protein</fullName>
    </recommendedName>
</protein>
<gene>
    <name evidence="2" type="ORF">INT08_10720</name>
</gene>
<organism evidence="2 3">
    <name type="scientific">Prosthecochloris ethylica</name>
    <dbReference type="NCBI Taxonomy" id="2743976"/>
    <lineage>
        <taxon>Bacteria</taxon>
        <taxon>Pseudomonadati</taxon>
        <taxon>Chlorobiota</taxon>
        <taxon>Chlorobiia</taxon>
        <taxon>Chlorobiales</taxon>
        <taxon>Chlorobiaceae</taxon>
        <taxon>Prosthecochloris</taxon>
    </lineage>
</organism>
<feature type="signal peptide" evidence="1">
    <location>
        <begin position="1"/>
        <end position="33"/>
    </location>
</feature>
<comment type="caution">
    <text evidence="2">The sequence shown here is derived from an EMBL/GenBank/DDBJ whole genome shotgun (WGS) entry which is preliminary data.</text>
</comment>
<reference evidence="2 3" key="1">
    <citation type="journal article" date="2020" name="Microorganisms">
        <title>Simultaneous Genome Sequencing of Prosthecochloris ethylica and Desulfuromonas acetoxidans within a Syntrophic Mixture Reveals Unique Pili and Protein Interactions.</title>
        <authorList>
            <person name="Kyndt J.A."/>
            <person name="Van Beeumen J.J."/>
            <person name="Meyer T.E."/>
        </authorList>
    </citation>
    <scope>NUCLEOTIDE SEQUENCE [LARGE SCALE GENOMIC DNA]</scope>
    <source>
        <strain evidence="2 3">N3</strain>
    </source>
</reference>
<dbReference type="EMBL" id="JADGII010000033">
    <property type="protein sequence ID" value="MBF0637642.1"/>
    <property type="molecule type" value="Genomic_DNA"/>
</dbReference>
<accession>A0ABR9XUU0</accession>
<feature type="chain" id="PRO_5047406651" description="Lipid/polyisoprenoid-binding YceI-like domain-containing protein" evidence="1">
    <location>
        <begin position="34"/>
        <end position="198"/>
    </location>
</feature>
<dbReference type="Proteomes" id="UP000619838">
    <property type="component" value="Unassembled WGS sequence"/>
</dbReference>
<proteinExistence type="predicted"/>
<evidence type="ECO:0000313" key="2">
    <source>
        <dbReference type="EMBL" id="MBF0637642.1"/>
    </source>
</evidence>
<keyword evidence="1" id="KW-0732">Signal</keyword>